<accession>A0A1V9G089</accession>
<keyword evidence="1" id="KW-0479">Metal-binding</keyword>
<evidence type="ECO:0000313" key="4">
    <source>
        <dbReference type="Proteomes" id="UP000192796"/>
    </source>
</evidence>
<dbReference type="CDD" id="cd07010">
    <property type="entry name" value="cupin_PMI_type_I_N_bac"/>
    <property type="match status" value="1"/>
</dbReference>
<dbReference type="Gene3D" id="2.60.120.10">
    <property type="entry name" value="Jelly Rolls"/>
    <property type="match status" value="2"/>
</dbReference>
<keyword evidence="4" id="KW-1185">Reference proteome</keyword>
<evidence type="ECO:0000256" key="2">
    <source>
        <dbReference type="ARBA" id="ARBA00022833"/>
    </source>
</evidence>
<dbReference type="PANTHER" id="PTHR42742">
    <property type="entry name" value="TRANSCRIPTIONAL REPRESSOR MPRA"/>
    <property type="match status" value="1"/>
</dbReference>
<evidence type="ECO:0008006" key="5">
    <source>
        <dbReference type="Google" id="ProtNLM"/>
    </source>
</evidence>
<evidence type="ECO:0000256" key="1">
    <source>
        <dbReference type="ARBA" id="ARBA00022723"/>
    </source>
</evidence>
<dbReference type="STRING" id="1703345.A3860_23450"/>
<comment type="caution">
    <text evidence="3">The sequence shown here is derived from an EMBL/GenBank/DDBJ whole genome shotgun (WGS) entry which is preliminary data.</text>
</comment>
<name>A0A1V9G089_9BACT</name>
<dbReference type="PANTHER" id="PTHR42742:SF3">
    <property type="entry name" value="FRUCTOKINASE"/>
    <property type="match status" value="1"/>
</dbReference>
<dbReference type="InterPro" id="IPR051804">
    <property type="entry name" value="Carb_Metab_Reg_Kinase/Isom"/>
</dbReference>
<gene>
    <name evidence="3" type="ORF">A3860_23450</name>
</gene>
<dbReference type="GO" id="GO:0046872">
    <property type="term" value="F:metal ion binding"/>
    <property type="evidence" value="ECO:0007669"/>
    <property type="project" value="UniProtKB-KW"/>
</dbReference>
<dbReference type="Proteomes" id="UP000192796">
    <property type="component" value="Unassembled WGS sequence"/>
</dbReference>
<proteinExistence type="predicted"/>
<protein>
    <recommendedName>
        <fullName evidence="5">ROK family transcriptional regulator</fullName>
    </recommendedName>
</protein>
<evidence type="ECO:0000313" key="3">
    <source>
        <dbReference type="EMBL" id="OQP63938.1"/>
    </source>
</evidence>
<dbReference type="InterPro" id="IPR014710">
    <property type="entry name" value="RmlC-like_jellyroll"/>
</dbReference>
<dbReference type="InterPro" id="IPR011051">
    <property type="entry name" value="RmlC_Cupin_sf"/>
</dbReference>
<dbReference type="SUPFAM" id="SSF51182">
    <property type="entry name" value="RmlC-like cupins"/>
    <property type="match status" value="1"/>
</dbReference>
<reference evidence="3 4" key="1">
    <citation type="submission" date="2016-03" db="EMBL/GenBank/DDBJ databases">
        <title>Niastella vici sp. nov., isolated from farmland soil.</title>
        <authorList>
            <person name="Chen L."/>
            <person name="Wang D."/>
            <person name="Yang S."/>
            <person name="Wang G."/>
        </authorList>
    </citation>
    <scope>NUCLEOTIDE SEQUENCE [LARGE SCALE GENOMIC DNA]</scope>
    <source>
        <strain evidence="3 4">DJ57</strain>
    </source>
</reference>
<keyword evidence="2" id="KW-0862">Zinc</keyword>
<dbReference type="EMBL" id="LVYD01000044">
    <property type="protein sequence ID" value="OQP63938.1"/>
    <property type="molecule type" value="Genomic_DNA"/>
</dbReference>
<organism evidence="3 4">
    <name type="scientific">Niastella vici</name>
    <dbReference type="NCBI Taxonomy" id="1703345"/>
    <lineage>
        <taxon>Bacteria</taxon>
        <taxon>Pseudomonadati</taxon>
        <taxon>Bacteroidota</taxon>
        <taxon>Chitinophagia</taxon>
        <taxon>Chitinophagales</taxon>
        <taxon>Chitinophagaceae</taxon>
        <taxon>Niastella</taxon>
    </lineage>
</organism>
<dbReference type="AlphaFoldDB" id="A0A1V9G089"/>
<sequence length="586" mass="66256">MRKTSQELLPLTASTIDTGIYGLYPSFQSGKNIGKGFDSLAAEIATEKIVILDGYGGVLWEPFRTQLQAALSRKNKRVFWYDVSTCLKPVNEILAMIAGSLNGEDPVFGKRYTGNLVDFFDEKKLQLITPDPSADICIIYGTGAALTGIKGKLLYAEVPKNEIQYRMRAGSITNLGADAVAEPSQMYKRFYFVDWPVLNKHKAQLLSQINCIIDEQRIAEITWMEGDAFRSTLHQIVQQPFRARPWFEAGVWGGDWMKKHIPQLNQDEINYAWSFELITPENGIVIEGANNLLEVSFDFLLYKDNKKLLGKAAQRFGTEFPIRFDFLDTFNGGNLSVQCHPRPAYAKEHFGENFTQDETYYILDCAPGAAVYLGFQDPIDPAAFQTALIESQENGIEMDVEKYVQKFPAHKHDLFLIPNGTIHASGKNNLVLEISSTPYIFTFKKYDWLRPGLNGQPRPINIEHAMNNLYFDRKGDYVTKKLISHPVTEEEWPGGRRLQLPTHEEHFYSVHRYEFTGSVLINTNDQCHICMLVEGKSVTVKAKTGTSHFHFAETFVIPAATGAYEVITNNNEKAFLVVAQVKAEHC</sequence>